<feature type="active site" description="Proton acceptor" evidence="9">
    <location>
        <position position="46"/>
    </location>
</feature>
<dbReference type="Pfam" id="PF00290">
    <property type="entry name" value="Trp_syntA"/>
    <property type="match status" value="1"/>
</dbReference>
<accession>A0A1E5L704</accession>
<dbReference type="PROSITE" id="PS00167">
    <property type="entry name" value="TRP_SYNTHASE_ALPHA"/>
    <property type="match status" value="1"/>
</dbReference>
<evidence type="ECO:0000256" key="6">
    <source>
        <dbReference type="ARBA" id="ARBA00023141"/>
    </source>
</evidence>
<comment type="similarity">
    <text evidence="9 10">Belongs to the TrpA family.</text>
</comment>
<keyword evidence="4 9" id="KW-0028">Amino-acid biosynthesis</keyword>
<dbReference type="InterPro" id="IPR013785">
    <property type="entry name" value="Aldolase_TIM"/>
</dbReference>
<dbReference type="STRING" id="1390249.BHU72_03910"/>
<evidence type="ECO:0000256" key="9">
    <source>
        <dbReference type="HAMAP-Rule" id="MF_00131"/>
    </source>
</evidence>
<keyword evidence="5 9" id="KW-0822">Tryptophan biosynthesis</keyword>
<evidence type="ECO:0000256" key="1">
    <source>
        <dbReference type="ARBA" id="ARBA00003365"/>
    </source>
</evidence>
<dbReference type="FunFam" id="3.20.20.70:FF:000037">
    <property type="entry name" value="Tryptophan synthase alpha chain"/>
    <property type="match status" value="1"/>
</dbReference>
<reference evidence="11 12" key="1">
    <citation type="submission" date="2016-09" db="EMBL/GenBank/DDBJ databases">
        <title>Desulfuribacillus arsenicus sp. nov., an obligately anaerobic, dissimilatory arsenic- and antimonate-reducing bacterium isolated from anoxic sediments.</title>
        <authorList>
            <person name="Abin C.A."/>
            <person name="Hollibaugh J.T."/>
        </authorList>
    </citation>
    <scope>NUCLEOTIDE SEQUENCE [LARGE SCALE GENOMIC DNA]</scope>
    <source>
        <strain evidence="11 12">MLFW-2</strain>
    </source>
</reference>
<proteinExistence type="inferred from homology"/>
<dbReference type="UniPathway" id="UPA00035">
    <property type="reaction ID" value="UER00044"/>
</dbReference>
<organism evidence="11 12">
    <name type="scientific">Desulfuribacillus stibiiarsenatis</name>
    <dbReference type="NCBI Taxonomy" id="1390249"/>
    <lineage>
        <taxon>Bacteria</taxon>
        <taxon>Bacillati</taxon>
        <taxon>Bacillota</taxon>
        <taxon>Desulfuribacillia</taxon>
        <taxon>Desulfuribacillales</taxon>
        <taxon>Desulfuribacillaceae</taxon>
        <taxon>Desulfuribacillus</taxon>
    </lineage>
</organism>
<dbReference type="InterPro" id="IPR002028">
    <property type="entry name" value="Trp_synthase_suA"/>
</dbReference>
<dbReference type="HAMAP" id="MF_00131">
    <property type="entry name" value="Trp_synth_alpha"/>
    <property type="match status" value="1"/>
</dbReference>
<dbReference type="RefSeq" id="WP_069702008.1">
    <property type="nucleotide sequence ID" value="NZ_MJAT01000012.1"/>
</dbReference>
<evidence type="ECO:0000256" key="2">
    <source>
        <dbReference type="ARBA" id="ARBA00004733"/>
    </source>
</evidence>
<dbReference type="EMBL" id="MJAT01000012">
    <property type="protein sequence ID" value="OEH85925.1"/>
    <property type="molecule type" value="Genomic_DNA"/>
</dbReference>
<dbReference type="EC" id="4.2.1.20" evidence="9"/>
<dbReference type="NCBIfam" id="TIGR00262">
    <property type="entry name" value="trpA"/>
    <property type="match status" value="1"/>
</dbReference>
<dbReference type="CDD" id="cd04724">
    <property type="entry name" value="Tryptophan_synthase_alpha"/>
    <property type="match status" value="1"/>
</dbReference>
<protein>
    <recommendedName>
        <fullName evidence="9">Tryptophan synthase alpha chain</fullName>
        <ecNumber evidence="9">4.2.1.20</ecNumber>
    </recommendedName>
</protein>
<evidence type="ECO:0000256" key="3">
    <source>
        <dbReference type="ARBA" id="ARBA00011270"/>
    </source>
</evidence>
<dbReference type="Proteomes" id="UP000095255">
    <property type="component" value="Unassembled WGS sequence"/>
</dbReference>
<comment type="catalytic activity">
    <reaction evidence="8 9">
        <text>(1S,2R)-1-C-(indol-3-yl)glycerol 3-phosphate + L-serine = D-glyceraldehyde 3-phosphate + L-tryptophan + H2O</text>
        <dbReference type="Rhea" id="RHEA:10532"/>
        <dbReference type="ChEBI" id="CHEBI:15377"/>
        <dbReference type="ChEBI" id="CHEBI:33384"/>
        <dbReference type="ChEBI" id="CHEBI:57912"/>
        <dbReference type="ChEBI" id="CHEBI:58866"/>
        <dbReference type="ChEBI" id="CHEBI:59776"/>
        <dbReference type="EC" id="4.2.1.20"/>
    </reaction>
</comment>
<evidence type="ECO:0000256" key="5">
    <source>
        <dbReference type="ARBA" id="ARBA00022822"/>
    </source>
</evidence>
<dbReference type="GO" id="GO:0005829">
    <property type="term" value="C:cytosol"/>
    <property type="evidence" value="ECO:0007669"/>
    <property type="project" value="TreeGrafter"/>
</dbReference>
<sequence>MSKLFVPFISAGYPTIDTTKNILLEFNDMGLPYIELGIPYSDPIADGPVIQKASEIALQNGINLSCIFDMVNDIKEIMTSKLIVFSYYNPLYVFGFEKFCQKCKETGIYGVLIPDIPTEEESEVIDLLEEFGLVLIPLVTPTSKDRLSYILHNKKRGFVYCVSSLGVTGERAKFHVNLKQFIAQVRAHTQLPIVIGFGVSNREQAREMAEMSDGVVIGSKIISIIKEASEKIFQEDYDRFSNDAAKTVAKEVRKHVEKLCPYVYNK</sequence>
<evidence type="ECO:0000256" key="8">
    <source>
        <dbReference type="ARBA" id="ARBA00049047"/>
    </source>
</evidence>
<feature type="active site" description="Proton acceptor" evidence="9">
    <location>
        <position position="35"/>
    </location>
</feature>
<comment type="subunit">
    <text evidence="3 9">Tetramer of two alpha and two beta chains.</text>
</comment>
<name>A0A1E5L704_9FIRM</name>
<comment type="pathway">
    <text evidence="2 9">Amino-acid biosynthesis; L-tryptophan biosynthesis; L-tryptophan from chorismate: step 5/5.</text>
</comment>
<comment type="caution">
    <text evidence="11">The sequence shown here is derived from an EMBL/GenBank/DDBJ whole genome shotgun (WGS) entry which is preliminary data.</text>
</comment>
<keyword evidence="12" id="KW-1185">Reference proteome</keyword>
<evidence type="ECO:0000313" key="11">
    <source>
        <dbReference type="EMBL" id="OEH85925.1"/>
    </source>
</evidence>
<dbReference type="PANTHER" id="PTHR43406:SF1">
    <property type="entry name" value="TRYPTOPHAN SYNTHASE ALPHA CHAIN, CHLOROPLASTIC"/>
    <property type="match status" value="1"/>
</dbReference>
<gene>
    <name evidence="9" type="primary">trpA</name>
    <name evidence="11" type="ORF">BHU72_03910</name>
</gene>
<evidence type="ECO:0000256" key="7">
    <source>
        <dbReference type="ARBA" id="ARBA00023239"/>
    </source>
</evidence>
<dbReference type="OrthoDB" id="9804578at2"/>
<evidence type="ECO:0000313" key="12">
    <source>
        <dbReference type="Proteomes" id="UP000095255"/>
    </source>
</evidence>
<dbReference type="AlphaFoldDB" id="A0A1E5L704"/>
<dbReference type="PANTHER" id="PTHR43406">
    <property type="entry name" value="TRYPTOPHAN SYNTHASE, ALPHA CHAIN"/>
    <property type="match status" value="1"/>
</dbReference>
<evidence type="ECO:0000256" key="10">
    <source>
        <dbReference type="RuleBase" id="RU003662"/>
    </source>
</evidence>
<evidence type="ECO:0000256" key="4">
    <source>
        <dbReference type="ARBA" id="ARBA00022605"/>
    </source>
</evidence>
<dbReference type="InterPro" id="IPR018204">
    <property type="entry name" value="Trp_synthase_alpha_AS"/>
</dbReference>
<dbReference type="GO" id="GO:0004834">
    <property type="term" value="F:tryptophan synthase activity"/>
    <property type="evidence" value="ECO:0007669"/>
    <property type="project" value="UniProtKB-UniRule"/>
</dbReference>
<comment type="function">
    <text evidence="1 9">The alpha subunit is responsible for the aldol cleavage of indoleglycerol phosphate to indole and glyceraldehyde 3-phosphate.</text>
</comment>
<dbReference type="InterPro" id="IPR011060">
    <property type="entry name" value="RibuloseP-bd_barrel"/>
</dbReference>
<dbReference type="Gene3D" id="3.20.20.70">
    <property type="entry name" value="Aldolase class I"/>
    <property type="match status" value="1"/>
</dbReference>
<keyword evidence="7 9" id="KW-0456">Lyase</keyword>
<dbReference type="SUPFAM" id="SSF51366">
    <property type="entry name" value="Ribulose-phoshate binding barrel"/>
    <property type="match status" value="1"/>
</dbReference>
<keyword evidence="6 9" id="KW-0057">Aromatic amino acid biosynthesis</keyword>